<keyword evidence="3" id="KW-1185">Reference proteome</keyword>
<organism evidence="2 3">
    <name type="scientific">Ideonella dechloratans</name>
    <dbReference type="NCBI Taxonomy" id="36863"/>
    <lineage>
        <taxon>Bacteria</taxon>
        <taxon>Pseudomonadati</taxon>
        <taxon>Pseudomonadota</taxon>
        <taxon>Betaproteobacteria</taxon>
        <taxon>Burkholderiales</taxon>
        <taxon>Sphaerotilaceae</taxon>
        <taxon>Ideonella</taxon>
    </lineage>
</organism>
<evidence type="ECO:0000313" key="3">
    <source>
        <dbReference type="Proteomes" id="UP000430120"/>
    </source>
</evidence>
<sequence>MDWQPDWFEGTIRPQATLAWRGVEAQHVVSTMRLVDSAAEQDLLEQLLEGSKPALPPAARPLHYLLATPFRYRPPHASRFRAPHSPGQWYGAQTLYAACAEVAYWRHRFILDSAGLAGRELLTEHTFFQGAIQGLAIDLTQPPWDQAQALWTHDSDYRAPQAVARSAQIRGVQWLAYASVRAPGHHCAVVFDPASLAEPPGGLDATQQTWHCKATAQRVMFARGAERFEWAWTG</sequence>
<feature type="domain" description="RES" evidence="1">
    <location>
        <begin position="69"/>
        <end position="202"/>
    </location>
</feature>
<reference evidence="2 3" key="1">
    <citation type="submission" date="2019-09" db="EMBL/GenBank/DDBJ databases">
        <title>Draft genome sequences of 48 bacterial type strains from the CCUG.</title>
        <authorList>
            <person name="Tunovic T."/>
            <person name="Pineiro-Iglesias B."/>
            <person name="Unosson C."/>
            <person name="Inganas E."/>
            <person name="Ohlen M."/>
            <person name="Cardew S."/>
            <person name="Jensie-Markopoulos S."/>
            <person name="Salva-Serra F."/>
            <person name="Jaen-Luchoro D."/>
            <person name="Karlsson R."/>
            <person name="Svensson-Stadler L."/>
            <person name="Chun J."/>
            <person name="Moore E."/>
        </authorList>
    </citation>
    <scope>NUCLEOTIDE SEQUENCE [LARGE SCALE GENOMIC DNA]</scope>
    <source>
        <strain evidence="2 3">CCUG 30977</strain>
    </source>
</reference>
<dbReference type="OrthoDB" id="9799238at2"/>
<gene>
    <name evidence="2" type="ORF">F7Q92_11625</name>
</gene>
<dbReference type="AlphaFoldDB" id="A0A643FAT1"/>
<dbReference type="SMART" id="SM00953">
    <property type="entry name" value="RES"/>
    <property type="match status" value="1"/>
</dbReference>
<dbReference type="EMBL" id="VZPB01000025">
    <property type="protein sequence ID" value="KAB0581375.1"/>
    <property type="molecule type" value="Genomic_DNA"/>
</dbReference>
<comment type="caution">
    <text evidence="2">The sequence shown here is derived from an EMBL/GenBank/DDBJ whole genome shotgun (WGS) entry which is preliminary data.</text>
</comment>
<protein>
    <submittedName>
        <fullName evidence="2">RES family NAD+ phosphorylase</fullName>
    </submittedName>
</protein>
<dbReference type="Proteomes" id="UP000430120">
    <property type="component" value="Unassembled WGS sequence"/>
</dbReference>
<evidence type="ECO:0000313" key="2">
    <source>
        <dbReference type="EMBL" id="KAB0581375.1"/>
    </source>
</evidence>
<accession>A0A643FAT1</accession>
<evidence type="ECO:0000259" key="1">
    <source>
        <dbReference type="SMART" id="SM00953"/>
    </source>
</evidence>
<name>A0A643FAT1_IDEDE</name>
<dbReference type="Pfam" id="PF08808">
    <property type="entry name" value="RES"/>
    <property type="match status" value="1"/>
</dbReference>
<dbReference type="InterPro" id="IPR014914">
    <property type="entry name" value="RES_dom"/>
</dbReference>
<proteinExistence type="predicted"/>
<dbReference type="RefSeq" id="WP_151124312.1">
    <property type="nucleotide sequence ID" value="NZ_CP088082.1"/>
</dbReference>